<evidence type="ECO:0000256" key="2">
    <source>
        <dbReference type="ARBA" id="ARBA00023125"/>
    </source>
</evidence>
<protein>
    <submittedName>
        <fullName evidence="6">Response regulator receiver domain protein</fullName>
    </submittedName>
</protein>
<dbReference type="Pfam" id="PF00072">
    <property type="entry name" value="Response_reg"/>
    <property type="match status" value="1"/>
</dbReference>
<dbReference type="SUPFAM" id="SSF52172">
    <property type="entry name" value="CheY-like"/>
    <property type="match status" value="1"/>
</dbReference>
<comment type="caution">
    <text evidence="6">The sequence shown here is derived from an EMBL/GenBank/DDBJ whole genome shotgun (WGS) entry which is preliminary data.</text>
</comment>
<dbReference type="InterPro" id="IPR011006">
    <property type="entry name" value="CheY-like_superfamily"/>
</dbReference>
<proteinExistence type="predicted"/>
<organism evidence="6 7">
    <name type="scientific">Actinomyces massiliensis F0489</name>
    <dbReference type="NCBI Taxonomy" id="1125718"/>
    <lineage>
        <taxon>Bacteria</taxon>
        <taxon>Bacillati</taxon>
        <taxon>Actinomycetota</taxon>
        <taxon>Actinomycetes</taxon>
        <taxon>Actinomycetales</taxon>
        <taxon>Actinomycetaceae</taxon>
        <taxon>Actinomyces</taxon>
    </lineage>
</organism>
<dbReference type="InterPro" id="IPR039420">
    <property type="entry name" value="WalR-like"/>
</dbReference>
<feature type="modified residue" description="4-aspartylphosphate" evidence="4">
    <location>
        <position position="76"/>
    </location>
</feature>
<dbReference type="AlphaFoldDB" id="J1HLS6"/>
<gene>
    <name evidence="6" type="ORF">HMPREF1318_1713</name>
</gene>
<keyword evidence="2" id="KW-0238">DNA-binding</keyword>
<dbReference type="PROSITE" id="PS50110">
    <property type="entry name" value="RESPONSE_REGULATORY"/>
    <property type="match status" value="1"/>
</dbReference>
<dbReference type="GO" id="GO:0003677">
    <property type="term" value="F:DNA binding"/>
    <property type="evidence" value="ECO:0007669"/>
    <property type="project" value="UniProtKB-KW"/>
</dbReference>
<keyword evidence="4" id="KW-0597">Phosphoprotein</keyword>
<evidence type="ECO:0000256" key="1">
    <source>
        <dbReference type="ARBA" id="ARBA00023015"/>
    </source>
</evidence>
<evidence type="ECO:0000256" key="3">
    <source>
        <dbReference type="ARBA" id="ARBA00023163"/>
    </source>
</evidence>
<dbReference type="PANTHER" id="PTHR43214">
    <property type="entry name" value="TWO-COMPONENT RESPONSE REGULATOR"/>
    <property type="match status" value="1"/>
</dbReference>
<dbReference type="InterPro" id="IPR058245">
    <property type="entry name" value="NreC/VraR/RcsB-like_REC"/>
</dbReference>
<evidence type="ECO:0000256" key="4">
    <source>
        <dbReference type="PROSITE-ProRule" id="PRU00169"/>
    </source>
</evidence>
<accession>J1HLS6</accession>
<name>J1HLS6_9ACTO</name>
<dbReference type="CDD" id="cd17535">
    <property type="entry name" value="REC_NarL-like"/>
    <property type="match status" value="1"/>
</dbReference>
<keyword evidence="3" id="KW-0804">Transcription</keyword>
<keyword evidence="1" id="KW-0805">Transcription regulation</keyword>
<dbReference type="PATRIC" id="fig|1125718.3.peg.603"/>
<keyword evidence="7" id="KW-1185">Reference proteome</keyword>
<dbReference type="RefSeq" id="WP_008730166.1">
    <property type="nucleotide sequence ID" value="NZ_AKFT01000039.1"/>
</dbReference>
<evidence type="ECO:0000259" key="5">
    <source>
        <dbReference type="PROSITE" id="PS50110"/>
    </source>
</evidence>
<evidence type="ECO:0000313" key="7">
    <source>
        <dbReference type="Proteomes" id="UP000002941"/>
    </source>
</evidence>
<dbReference type="EMBL" id="AKFT01000039">
    <property type="protein sequence ID" value="EJF46925.1"/>
    <property type="molecule type" value="Genomic_DNA"/>
</dbReference>
<feature type="domain" description="Response regulatory" evidence="5">
    <location>
        <begin position="21"/>
        <end position="137"/>
    </location>
</feature>
<dbReference type="eggNOG" id="COG2197">
    <property type="taxonomic scope" value="Bacteria"/>
</dbReference>
<evidence type="ECO:0000313" key="6">
    <source>
        <dbReference type="EMBL" id="EJF46925.1"/>
    </source>
</evidence>
<reference evidence="6 7" key="1">
    <citation type="submission" date="2012-05" db="EMBL/GenBank/DDBJ databases">
        <authorList>
            <person name="Harkins D.M."/>
            <person name="Madupu R."/>
            <person name="Durkin A.S."/>
            <person name="Torralba M."/>
            <person name="Methe B."/>
            <person name="Sutton G.G."/>
            <person name="Nelson K.E."/>
        </authorList>
    </citation>
    <scope>NUCLEOTIDE SEQUENCE [LARGE SCALE GENOMIC DNA]</scope>
    <source>
        <strain evidence="6 7">F0489</strain>
    </source>
</reference>
<dbReference type="Gene3D" id="3.40.50.2300">
    <property type="match status" value="1"/>
</dbReference>
<dbReference type="InterPro" id="IPR001789">
    <property type="entry name" value="Sig_transdc_resp-reg_receiver"/>
</dbReference>
<sequence>MRSAGPTRARVVIRREPSRLRVTVIDDGPVPGWEPQPGAGQCLCGLRERVEAVGGTLRVEAVALASRLRPDVIVMDIQIPGLSGIEATRRICADPALAGTRVLVLTMFEVEDYVLGALRVRDRAGAAPHPQHRRWGG</sequence>
<dbReference type="PANTHER" id="PTHR43214:SF24">
    <property type="entry name" value="TRANSCRIPTIONAL REGULATORY PROTEIN NARL-RELATED"/>
    <property type="match status" value="1"/>
</dbReference>
<dbReference type="Proteomes" id="UP000002941">
    <property type="component" value="Unassembled WGS sequence"/>
</dbReference>
<dbReference type="GO" id="GO:0000160">
    <property type="term" value="P:phosphorelay signal transduction system"/>
    <property type="evidence" value="ECO:0007669"/>
    <property type="project" value="InterPro"/>
</dbReference>